<protein>
    <submittedName>
        <fullName evidence="1">Uncharacterized protein</fullName>
    </submittedName>
</protein>
<dbReference type="AlphaFoldDB" id="A0A9Q3H4T0"/>
<proteinExistence type="predicted"/>
<gene>
    <name evidence="1" type="ORF">O181_029010</name>
</gene>
<dbReference type="Proteomes" id="UP000765509">
    <property type="component" value="Unassembled WGS sequence"/>
</dbReference>
<evidence type="ECO:0000313" key="2">
    <source>
        <dbReference type="Proteomes" id="UP000765509"/>
    </source>
</evidence>
<name>A0A9Q3H4T0_9BASI</name>
<sequence length="162" mass="18628">MIRTLEDMIRRFCAYGLELKESDGFTHDLCTLIEALELAYKTSMHSSTPQASELLKKAWNPRLPYDILKRNFIDINPTARSFKKIMHIDGCRILSNMKKKYGIKVTKQLILNRGPISSINIKVPNKLEFSFAGPFMIKALHIPNYVQLKLKGELIKKPQPPL</sequence>
<dbReference type="EMBL" id="AVOT02010008">
    <property type="protein sequence ID" value="MBW0489295.1"/>
    <property type="molecule type" value="Genomic_DNA"/>
</dbReference>
<accession>A0A9Q3H4T0</accession>
<keyword evidence="2" id="KW-1185">Reference proteome</keyword>
<organism evidence="1 2">
    <name type="scientific">Austropuccinia psidii MF-1</name>
    <dbReference type="NCBI Taxonomy" id="1389203"/>
    <lineage>
        <taxon>Eukaryota</taxon>
        <taxon>Fungi</taxon>
        <taxon>Dikarya</taxon>
        <taxon>Basidiomycota</taxon>
        <taxon>Pucciniomycotina</taxon>
        <taxon>Pucciniomycetes</taxon>
        <taxon>Pucciniales</taxon>
        <taxon>Sphaerophragmiaceae</taxon>
        <taxon>Austropuccinia</taxon>
    </lineage>
</organism>
<reference evidence="1" key="1">
    <citation type="submission" date="2021-03" db="EMBL/GenBank/DDBJ databases">
        <title>Draft genome sequence of rust myrtle Austropuccinia psidii MF-1, a brazilian biotype.</title>
        <authorList>
            <person name="Quecine M.C."/>
            <person name="Pachon D.M.R."/>
            <person name="Bonatelli M.L."/>
            <person name="Correr F.H."/>
            <person name="Franceschini L.M."/>
            <person name="Leite T.F."/>
            <person name="Margarido G.R.A."/>
            <person name="Almeida C.A."/>
            <person name="Ferrarezi J.A."/>
            <person name="Labate C.A."/>
        </authorList>
    </citation>
    <scope>NUCLEOTIDE SEQUENCE</scope>
    <source>
        <strain evidence="1">MF-1</strain>
    </source>
</reference>
<evidence type="ECO:0000313" key="1">
    <source>
        <dbReference type="EMBL" id="MBW0489295.1"/>
    </source>
</evidence>
<comment type="caution">
    <text evidence="1">The sequence shown here is derived from an EMBL/GenBank/DDBJ whole genome shotgun (WGS) entry which is preliminary data.</text>
</comment>